<dbReference type="Ensembl" id="ENSUAMT00000003390.1">
    <property type="protein sequence ID" value="ENSUAMP00000002966.1"/>
    <property type="gene ID" value="ENSUAMG00000002722.1"/>
</dbReference>
<evidence type="ECO:0000313" key="2">
    <source>
        <dbReference type="Proteomes" id="UP000291022"/>
    </source>
</evidence>
<sequence length="375" mass="42633">NQLCHPEIYPLVLTTQTQEILNCRIDKDITDEQPYILIKKEDILADFQNRGAVSDFYPVKKVIQEYPGDELLVVYDKDFRYGLNFYLIGTEEGKENYLNPPEVPEEQEEYKEHIPEDVYVYKPPISKPWVSLGSEKEIEEESVKESTKQITYMISRKRSEFGAPIKFSDQNASSVKDAYIECTAYPDRHFTLKQLEKDVGMQVVPKIKDTTTSMLILKDLYNKWDWTDNDADCVRSLPKSLFWLRTTSRALQMALDPPSSMTRHCPPLQAWHPVLKQAFVLQPHGLLPASRMSAFPHLPASACAAALTLADSWTTSSNTNLFYNKVLNISYNLLNNESEKQDGYVGTERRRCMAGSPSCSCGCPGALAHCHCPAS</sequence>
<organism evidence="1 2">
    <name type="scientific">Ursus americanus</name>
    <name type="common">American black bear</name>
    <name type="synonym">Euarctos americanus</name>
    <dbReference type="NCBI Taxonomy" id="9643"/>
    <lineage>
        <taxon>Eukaryota</taxon>
        <taxon>Metazoa</taxon>
        <taxon>Chordata</taxon>
        <taxon>Craniata</taxon>
        <taxon>Vertebrata</taxon>
        <taxon>Euteleostomi</taxon>
        <taxon>Mammalia</taxon>
        <taxon>Eutheria</taxon>
        <taxon>Laurasiatheria</taxon>
        <taxon>Carnivora</taxon>
        <taxon>Caniformia</taxon>
        <taxon>Ursidae</taxon>
        <taxon>Ursus</taxon>
    </lineage>
</organism>
<accession>A0A452QDV4</accession>
<dbReference type="Proteomes" id="UP000291022">
    <property type="component" value="Unassembled WGS sequence"/>
</dbReference>
<keyword evidence="2" id="KW-1185">Reference proteome</keyword>
<proteinExistence type="predicted"/>
<evidence type="ECO:0008006" key="3">
    <source>
        <dbReference type="Google" id="ProtNLM"/>
    </source>
</evidence>
<dbReference type="AlphaFoldDB" id="A0A452QDV4"/>
<dbReference type="STRING" id="9643.ENSUAMP00000002966"/>
<reference evidence="1" key="2">
    <citation type="submission" date="2025-08" db="UniProtKB">
        <authorList>
            <consortium name="Ensembl"/>
        </authorList>
    </citation>
    <scope>IDENTIFICATION</scope>
</reference>
<name>A0A452QDV4_URSAM</name>
<dbReference type="GeneTree" id="ENSGT00940000156924"/>
<reference evidence="2" key="1">
    <citation type="submission" date="2016-06" db="EMBL/GenBank/DDBJ databases">
        <title>De novo assembly and RNA-Seq shows season-dependent expression and editing in black bear kidneys.</title>
        <authorList>
            <person name="Korstanje R."/>
            <person name="Srivastava A."/>
            <person name="Sarsani V.K."/>
            <person name="Sheehan S.M."/>
            <person name="Seger R.L."/>
            <person name="Barter M.E."/>
            <person name="Lindqvist C."/>
            <person name="Brody L.C."/>
            <person name="Mullikin J.C."/>
        </authorList>
    </citation>
    <scope>NUCLEOTIDE SEQUENCE [LARGE SCALE GENOMIC DNA]</scope>
</reference>
<protein>
    <recommendedName>
        <fullName evidence="3">WD repeat domain 63</fullName>
    </recommendedName>
</protein>
<evidence type="ECO:0000313" key="1">
    <source>
        <dbReference type="Ensembl" id="ENSUAMP00000002966.1"/>
    </source>
</evidence>
<reference evidence="1" key="3">
    <citation type="submission" date="2025-09" db="UniProtKB">
        <authorList>
            <consortium name="Ensembl"/>
        </authorList>
    </citation>
    <scope>IDENTIFICATION</scope>
</reference>